<dbReference type="Gene3D" id="3.40.50.300">
    <property type="entry name" value="P-loop containing nucleotide triphosphate hydrolases"/>
    <property type="match status" value="1"/>
</dbReference>
<dbReference type="InterPro" id="IPR015860">
    <property type="entry name" value="ABC_transpr_TagH-like"/>
</dbReference>
<dbReference type="AlphaFoldDB" id="A0A413R3Q1"/>
<comment type="caution">
    <text evidence="7">The sequence shown here is derived from an EMBL/GenBank/DDBJ whole genome shotgun (WGS) entry which is preliminary data.</text>
</comment>
<evidence type="ECO:0000259" key="6">
    <source>
        <dbReference type="PROSITE" id="PS50893"/>
    </source>
</evidence>
<feature type="domain" description="ABC transporter" evidence="6">
    <location>
        <begin position="8"/>
        <end position="249"/>
    </location>
</feature>
<gene>
    <name evidence="8" type="ORF">DW753_09690</name>
    <name evidence="7" type="ORF">DW948_02065</name>
</gene>
<dbReference type="InterPro" id="IPR027417">
    <property type="entry name" value="P-loop_NTPase"/>
</dbReference>
<dbReference type="Pfam" id="PF14524">
    <property type="entry name" value="Wzt_C"/>
    <property type="match status" value="1"/>
</dbReference>
<evidence type="ECO:0000256" key="5">
    <source>
        <dbReference type="SAM" id="Coils"/>
    </source>
</evidence>
<keyword evidence="5" id="KW-0175">Coiled coil</keyword>
<evidence type="ECO:0000256" key="1">
    <source>
        <dbReference type="ARBA" id="ARBA00005417"/>
    </source>
</evidence>
<keyword evidence="4 7" id="KW-0067">ATP-binding</keyword>
<dbReference type="RefSeq" id="WP_117997449.1">
    <property type="nucleotide sequence ID" value="NZ_DAWDDN010000003.1"/>
</dbReference>
<dbReference type="PANTHER" id="PTHR46743:SF2">
    <property type="entry name" value="TEICHOIC ACIDS EXPORT ATP-BINDING PROTEIN TAGH"/>
    <property type="match status" value="1"/>
</dbReference>
<evidence type="ECO:0000313" key="8">
    <source>
        <dbReference type="EMBL" id="RHE31661.1"/>
    </source>
</evidence>
<evidence type="ECO:0000256" key="2">
    <source>
        <dbReference type="ARBA" id="ARBA00022448"/>
    </source>
</evidence>
<dbReference type="CDD" id="cd10147">
    <property type="entry name" value="Wzt_C-like"/>
    <property type="match status" value="1"/>
</dbReference>
<dbReference type="InterPro" id="IPR029439">
    <property type="entry name" value="Wzt_C"/>
</dbReference>
<dbReference type="SMART" id="SM00382">
    <property type="entry name" value="AAA"/>
    <property type="match status" value="1"/>
</dbReference>
<dbReference type="CDD" id="cd03220">
    <property type="entry name" value="ABC_KpsT_Wzt"/>
    <property type="match status" value="1"/>
</dbReference>
<protein>
    <submittedName>
        <fullName evidence="7">ABC transporter ATP-binding protein</fullName>
    </submittedName>
</protein>
<evidence type="ECO:0000256" key="3">
    <source>
        <dbReference type="ARBA" id="ARBA00022741"/>
    </source>
</evidence>
<dbReference type="PANTHER" id="PTHR46743">
    <property type="entry name" value="TEICHOIC ACIDS EXPORT ATP-BINDING PROTEIN TAGH"/>
    <property type="match status" value="1"/>
</dbReference>
<dbReference type="Pfam" id="PF00005">
    <property type="entry name" value="ABC_tran"/>
    <property type="match status" value="1"/>
</dbReference>
<dbReference type="Gene3D" id="2.70.50.60">
    <property type="entry name" value="abc- transporter (atp binding component) like domain"/>
    <property type="match status" value="1"/>
</dbReference>
<dbReference type="SUPFAM" id="SSF52540">
    <property type="entry name" value="P-loop containing nucleoside triphosphate hydrolases"/>
    <property type="match status" value="1"/>
</dbReference>
<dbReference type="GO" id="GO:0016887">
    <property type="term" value="F:ATP hydrolysis activity"/>
    <property type="evidence" value="ECO:0007669"/>
    <property type="project" value="InterPro"/>
</dbReference>
<dbReference type="InterPro" id="IPR050683">
    <property type="entry name" value="Bact_Polysacc_Export_ATP-bd"/>
</dbReference>
<evidence type="ECO:0000256" key="4">
    <source>
        <dbReference type="ARBA" id="ARBA00022840"/>
    </source>
</evidence>
<dbReference type="GO" id="GO:0005524">
    <property type="term" value="F:ATP binding"/>
    <property type="evidence" value="ECO:0007669"/>
    <property type="project" value="UniProtKB-KW"/>
</dbReference>
<organism evidence="7 10">
    <name type="scientific">Agathobacter rectalis</name>
    <dbReference type="NCBI Taxonomy" id="39491"/>
    <lineage>
        <taxon>Bacteria</taxon>
        <taxon>Bacillati</taxon>
        <taxon>Bacillota</taxon>
        <taxon>Clostridia</taxon>
        <taxon>Lachnospirales</taxon>
        <taxon>Lachnospiraceae</taxon>
        <taxon>Agathobacter</taxon>
    </lineage>
</organism>
<accession>A0A413R3Q1</accession>
<dbReference type="PROSITE" id="PS50893">
    <property type="entry name" value="ABC_TRANSPORTER_2"/>
    <property type="match status" value="1"/>
</dbReference>
<sequence length="407" mass="45907">MNNDETIIKVDNIKKSFKVYYDKGHTLKERALSLSRNKYEKRNVINGISFEVKRGEAVGLVGHNGCGKSTTLKMLTRIMYPDSGTISIKGRVSSLLELGAGFHPDMSGRENIYINASIFGLTTKEIDERIPEIIEFSELEDYIDNPVRTYSSGMYMRLAFSVAINVNADVLLIDEILGVGDVNFQAKCFNKLMEIKGTGTTIVLVSHSTAQIERICDRSIWIQDGLIKLEGSPIDVHREYLNFMAKQREEIQEEEEKAAAERNKAALHNSQNEAVEIDNVDILDSDNQSRRVFRIGDSMKLSVNLKANEKIQDYFIELNLVRADGVFCYGCSSAADGVKCEPWSGNKMINISFEDLKLLSGKYHFDLHVAAADGSTIRFVGKIIEFQVIAPESERGMMYIKHEWNME</sequence>
<name>A0A413R3Q1_9FIRM</name>
<keyword evidence="2" id="KW-0813">Transport</keyword>
<dbReference type="InterPro" id="IPR003593">
    <property type="entry name" value="AAA+_ATPase"/>
</dbReference>
<comment type="similarity">
    <text evidence="1">Belongs to the ABC transporter superfamily.</text>
</comment>
<dbReference type="GO" id="GO:0016020">
    <property type="term" value="C:membrane"/>
    <property type="evidence" value="ECO:0007669"/>
    <property type="project" value="InterPro"/>
</dbReference>
<dbReference type="Proteomes" id="UP000285290">
    <property type="component" value="Unassembled WGS sequence"/>
</dbReference>
<dbReference type="InterPro" id="IPR003439">
    <property type="entry name" value="ABC_transporter-like_ATP-bd"/>
</dbReference>
<evidence type="ECO:0000313" key="10">
    <source>
        <dbReference type="Proteomes" id="UP000286341"/>
    </source>
</evidence>
<dbReference type="GO" id="GO:0140359">
    <property type="term" value="F:ABC-type transporter activity"/>
    <property type="evidence" value="ECO:0007669"/>
    <property type="project" value="InterPro"/>
</dbReference>
<dbReference type="Proteomes" id="UP000286341">
    <property type="component" value="Unassembled WGS sequence"/>
</dbReference>
<proteinExistence type="inferred from homology"/>
<reference evidence="9 10" key="1">
    <citation type="submission" date="2018-08" db="EMBL/GenBank/DDBJ databases">
        <title>A genome reference for cultivated species of the human gut microbiota.</title>
        <authorList>
            <person name="Zou Y."/>
            <person name="Xue W."/>
            <person name="Luo G."/>
        </authorList>
    </citation>
    <scope>NUCLEOTIDE SEQUENCE [LARGE SCALE GENOMIC DNA]</scope>
    <source>
        <strain evidence="8 9">AM29-10</strain>
        <strain evidence="7 10">AM44-1AT</strain>
    </source>
</reference>
<dbReference type="EMBL" id="QSKC01000011">
    <property type="protein sequence ID" value="RHE31661.1"/>
    <property type="molecule type" value="Genomic_DNA"/>
</dbReference>
<evidence type="ECO:0000313" key="7">
    <source>
        <dbReference type="EMBL" id="RHA16131.1"/>
    </source>
</evidence>
<dbReference type="EMBL" id="QSFB01000002">
    <property type="protein sequence ID" value="RHA16131.1"/>
    <property type="molecule type" value="Genomic_DNA"/>
</dbReference>
<evidence type="ECO:0000313" key="9">
    <source>
        <dbReference type="Proteomes" id="UP000285290"/>
    </source>
</evidence>
<feature type="coiled-coil region" evidence="5">
    <location>
        <begin position="237"/>
        <end position="271"/>
    </location>
</feature>
<keyword evidence="3" id="KW-0547">Nucleotide-binding</keyword>